<dbReference type="Proteomes" id="UP000799302">
    <property type="component" value="Unassembled WGS sequence"/>
</dbReference>
<accession>A0A6A6UJT8</accession>
<feature type="compositionally biased region" description="Low complexity" evidence="2">
    <location>
        <begin position="684"/>
        <end position="706"/>
    </location>
</feature>
<organism evidence="3 4">
    <name type="scientific">Microthyrium microscopicum</name>
    <dbReference type="NCBI Taxonomy" id="703497"/>
    <lineage>
        <taxon>Eukaryota</taxon>
        <taxon>Fungi</taxon>
        <taxon>Dikarya</taxon>
        <taxon>Ascomycota</taxon>
        <taxon>Pezizomycotina</taxon>
        <taxon>Dothideomycetes</taxon>
        <taxon>Dothideomycetes incertae sedis</taxon>
        <taxon>Microthyriales</taxon>
        <taxon>Microthyriaceae</taxon>
        <taxon>Microthyrium</taxon>
    </lineage>
</organism>
<dbReference type="OrthoDB" id="2020852at2759"/>
<feature type="region of interest" description="Disordered" evidence="2">
    <location>
        <begin position="743"/>
        <end position="783"/>
    </location>
</feature>
<feature type="region of interest" description="Disordered" evidence="2">
    <location>
        <begin position="599"/>
        <end position="629"/>
    </location>
</feature>
<dbReference type="AlphaFoldDB" id="A0A6A6UJT8"/>
<reference evidence="3" key="1">
    <citation type="journal article" date="2020" name="Stud. Mycol.">
        <title>101 Dothideomycetes genomes: a test case for predicting lifestyles and emergence of pathogens.</title>
        <authorList>
            <person name="Haridas S."/>
            <person name="Albert R."/>
            <person name="Binder M."/>
            <person name="Bloem J."/>
            <person name="Labutti K."/>
            <person name="Salamov A."/>
            <person name="Andreopoulos B."/>
            <person name="Baker S."/>
            <person name="Barry K."/>
            <person name="Bills G."/>
            <person name="Bluhm B."/>
            <person name="Cannon C."/>
            <person name="Castanera R."/>
            <person name="Culley D."/>
            <person name="Daum C."/>
            <person name="Ezra D."/>
            <person name="Gonzalez J."/>
            <person name="Henrissat B."/>
            <person name="Kuo A."/>
            <person name="Liang C."/>
            <person name="Lipzen A."/>
            <person name="Lutzoni F."/>
            <person name="Magnuson J."/>
            <person name="Mondo S."/>
            <person name="Nolan M."/>
            <person name="Ohm R."/>
            <person name="Pangilinan J."/>
            <person name="Park H.-J."/>
            <person name="Ramirez L."/>
            <person name="Alfaro M."/>
            <person name="Sun H."/>
            <person name="Tritt A."/>
            <person name="Yoshinaga Y."/>
            <person name="Zwiers L.-H."/>
            <person name="Turgeon B."/>
            <person name="Goodwin S."/>
            <person name="Spatafora J."/>
            <person name="Crous P."/>
            <person name="Grigoriev I."/>
        </authorList>
    </citation>
    <scope>NUCLEOTIDE SEQUENCE</scope>
    <source>
        <strain evidence="3">CBS 115976</strain>
    </source>
</reference>
<feature type="region of interest" description="Disordered" evidence="2">
    <location>
        <begin position="944"/>
        <end position="1005"/>
    </location>
</feature>
<keyword evidence="1" id="KW-0175">Coiled coil</keyword>
<dbReference type="InterPro" id="IPR051861">
    <property type="entry name" value="NET_actin-binding_domain"/>
</dbReference>
<feature type="compositionally biased region" description="Low complexity" evidence="2">
    <location>
        <begin position="743"/>
        <end position="755"/>
    </location>
</feature>
<dbReference type="Gene3D" id="1.10.287.1490">
    <property type="match status" value="1"/>
</dbReference>
<dbReference type="EMBL" id="MU004232">
    <property type="protein sequence ID" value="KAF2671976.1"/>
    <property type="molecule type" value="Genomic_DNA"/>
</dbReference>
<gene>
    <name evidence="3" type="ORF">BT63DRAFT_422487</name>
</gene>
<feature type="region of interest" description="Disordered" evidence="2">
    <location>
        <begin position="681"/>
        <end position="726"/>
    </location>
</feature>
<feature type="region of interest" description="Disordered" evidence="2">
    <location>
        <begin position="224"/>
        <end position="244"/>
    </location>
</feature>
<feature type="compositionally biased region" description="Polar residues" evidence="2">
    <location>
        <begin position="707"/>
        <end position="726"/>
    </location>
</feature>
<dbReference type="PANTHER" id="PTHR32258">
    <property type="entry name" value="PROTEIN NETWORKED 4A"/>
    <property type="match status" value="1"/>
</dbReference>
<feature type="region of interest" description="Disordered" evidence="2">
    <location>
        <begin position="800"/>
        <end position="883"/>
    </location>
</feature>
<evidence type="ECO:0000313" key="4">
    <source>
        <dbReference type="Proteomes" id="UP000799302"/>
    </source>
</evidence>
<feature type="compositionally biased region" description="Basic and acidic residues" evidence="2">
    <location>
        <begin position="821"/>
        <end position="839"/>
    </location>
</feature>
<feature type="compositionally biased region" description="Polar residues" evidence="2">
    <location>
        <begin position="948"/>
        <end position="967"/>
    </location>
</feature>
<proteinExistence type="predicted"/>
<feature type="coiled-coil region" evidence="1">
    <location>
        <begin position="544"/>
        <end position="585"/>
    </location>
</feature>
<evidence type="ECO:0000256" key="1">
    <source>
        <dbReference type="SAM" id="Coils"/>
    </source>
</evidence>
<evidence type="ECO:0000256" key="2">
    <source>
        <dbReference type="SAM" id="MobiDB-lite"/>
    </source>
</evidence>
<feature type="coiled-coil region" evidence="1">
    <location>
        <begin position="358"/>
        <end position="518"/>
    </location>
</feature>
<evidence type="ECO:0000313" key="3">
    <source>
        <dbReference type="EMBL" id="KAF2671976.1"/>
    </source>
</evidence>
<keyword evidence="4" id="KW-1185">Reference proteome</keyword>
<protein>
    <submittedName>
        <fullName evidence="3">Uncharacterized protein</fullName>
    </submittedName>
</protein>
<dbReference type="PANTHER" id="PTHR32258:SF28">
    <property type="entry name" value="PROTEIN NETWORKED 3A-RELATED"/>
    <property type="match status" value="1"/>
</dbReference>
<sequence>MLNAKERTIQGLSAQQARWMLADSPVPVDGLDNDFNTIIGLPGVYTSHRSSTPVLGSAVHLDKAGTLNASGHNSRKSVDMALFQQREAVFAGNKKQKIAHGRHRSESSIDSLLDEYQRNLQILNESRHFLRGQLDLNIPKIHAPSMAFSQTSSHTDLTYDSLSEAESKTDQRDSIYDLLLDVSQVDESKRSSRQIVELRQTRDRLEKNIRAAKQREQKLKTHLQKVSESKARSERRLQDALDSKENLENEVRALSTVNGRLAKQLHDHHGTAITGNEDEGVVDQLHALREERDTLSEQLDEANRNVQSLRHLDAERKQRLDAMMWQAATADNHLLAALDRLESLSSVGERRSSSVSSSDDAQQRLSLAETKLKAIEESAQAERSRMTLLEETEKTLITEIDTLTQSNKSLEDELHSAHLELSNLREAMQRLKNDFDTTKEQVIAYRQNMEKTHHFSQVLQEDVARMQKENNRTNQRLRFLGVKLVASSKENGKLQSQLARSEKALDAAMEENARLNGVVQGTNESLKSAEGSVSNLDIEFKRFVREAEEKTRRYEKERVSLITAREQAEDSVNTYDQEARRLVEVSVSLQHAIHSFGQRIASEARTHRSVTTSPTHPSRRPKRTSSIRDTIQEERTLQEELVTLQDNMSKLHGVLARVHMQKDLGPLRGNHLKQDSVVSIATDSSQLSRRSSQQSGGMDSPSGGSMTNFSRLSLRDSTSVSRDNSPATAMLHSTKLRSMHYANSSNSSWTSTDSTLASGTGMATPPVRRSAAHTSEVAHPDLGAFREIDEDDLETDGYGAGVDVTPTAAPRKPRTSLVRNSVEDTKGRFRSEPNLRKTYDDDDRPVTAVPAVPAKTDAPRPRKDSLSNPKSMENLRPNEAGSDFAGFTFTSTATHDLGTSPPKTVIGKSKVRKVGMTIEINPDDSQKPARSIRDIKQDLQEGIILESAPNTPSIRSATSFDNSQRQKTYTEEGGRTSTSSQRSAGKFRRSNTHDDESSIGSNNKKKIFGRLLGI</sequence>
<name>A0A6A6UJT8_9PEZI</name>